<keyword evidence="5" id="KW-1185">Reference proteome</keyword>
<dbReference type="InterPro" id="IPR032807">
    <property type="entry name" value="GNVR"/>
</dbReference>
<protein>
    <submittedName>
        <fullName evidence="4">GNVR domain-containing protein</fullName>
    </submittedName>
</protein>
<feature type="coiled-coil region" evidence="1">
    <location>
        <begin position="124"/>
        <end position="151"/>
    </location>
</feature>
<evidence type="ECO:0000256" key="1">
    <source>
        <dbReference type="SAM" id="Coils"/>
    </source>
</evidence>
<comment type="caution">
    <text evidence="4">The sequence shown here is derived from an EMBL/GenBank/DDBJ whole genome shotgun (WGS) entry which is preliminary data.</text>
</comment>
<dbReference type="RefSeq" id="WP_263372014.1">
    <property type="nucleotide sequence ID" value="NZ_JAGSYD010000003.1"/>
</dbReference>
<dbReference type="InterPro" id="IPR050445">
    <property type="entry name" value="Bact_polysacc_biosynth/exp"/>
</dbReference>
<feature type="transmembrane region" description="Helical" evidence="2">
    <location>
        <begin position="293"/>
        <end position="311"/>
    </location>
</feature>
<dbReference type="Proteomes" id="UP001596391">
    <property type="component" value="Unassembled WGS sequence"/>
</dbReference>
<name>A0ABW1ZAB0_9BACT</name>
<feature type="domain" description="Tyrosine-protein kinase G-rich" evidence="3">
    <location>
        <begin position="237"/>
        <end position="313"/>
    </location>
</feature>
<keyword evidence="2" id="KW-1133">Transmembrane helix</keyword>
<proteinExistence type="predicted"/>
<keyword evidence="2" id="KW-0472">Membrane</keyword>
<keyword evidence="1" id="KW-0175">Coiled coil</keyword>
<gene>
    <name evidence="4" type="ORF">ACFQBQ_08690</name>
</gene>
<evidence type="ECO:0000313" key="5">
    <source>
        <dbReference type="Proteomes" id="UP001596391"/>
    </source>
</evidence>
<evidence type="ECO:0000313" key="4">
    <source>
        <dbReference type="EMBL" id="MFC6645656.1"/>
    </source>
</evidence>
<evidence type="ECO:0000259" key="3">
    <source>
        <dbReference type="Pfam" id="PF13807"/>
    </source>
</evidence>
<dbReference type="PANTHER" id="PTHR32309">
    <property type="entry name" value="TYROSINE-PROTEIN KINASE"/>
    <property type="match status" value="1"/>
</dbReference>
<sequence>MKTLFVSTASILPTNMHGQDSAMAAIFGQRSAGALYIGLLSSRSVQDDVIDQLDLMKSFHAKDREAVRGVLASETTVNEGADSLIQLKVKDVSAQRSAQIANAYLVAFRNLNDRLSLTEGAQTRKFFEKQLEQERELLYSAEDRLAKTQKSTGLVDSSSQTQAGIASIQAIRQQITGYEVQLAGLLQRETENAPEVVTMRSQIRQLEAKESQMESSTGAVPVGAAPSAAGMPDKNLDLLRATRDVREHETIVESMSRQYETARLAEAEKSSTFQVIDMALVPDRKAWPPRKTLLYLAIAISFLLGLMGAIAKRFWLRMAADPASQEQFARLRAGRTA</sequence>
<accession>A0ABW1ZAB0</accession>
<reference evidence="5" key="1">
    <citation type="journal article" date="2019" name="Int. J. Syst. Evol. Microbiol.">
        <title>The Global Catalogue of Microorganisms (GCM) 10K type strain sequencing project: providing services to taxonomists for standard genome sequencing and annotation.</title>
        <authorList>
            <consortium name="The Broad Institute Genomics Platform"/>
            <consortium name="The Broad Institute Genome Sequencing Center for Infectious Disease"/>
            <person name="Wu L."/>
            <person name="Ma J."/>
        </authorList>
    </citation>
    <scope>NUCLEOTIDE SEQUENCE [LARGE SCALE GENOMIC DNA]</scope>
    <source>
        <strain evidence="5">CGMCC 1.16026</strain>
    </source>
</reference>
<dbReference type="EMBL" id="JBHSWI010000001">
    <property type="protein sequence ID" value="MFC6645656.1"/>
    <property type="molecule type" value="Genomic_DNA"/>
</dbReference>
<organism evidence="4 5">
    <name type="scientific">Granulicella cerasi</name>
    <dbReference type="NCBI Taxonomy" id="741063"/>
    <lineage>
        <taxon>Bacteria</taxon>
        <taxon>Pseudomonadati</taxon>
        <taxon>Acidobacteriota</taxon>
        <taxon>Terriglobia</taxon>
        <taxon>Terriglobales</taxon>
        <taxon>Acidobacteriaceae</taxon>
        <taxon>Granulicella</taxon>
    </lineage>
</organism>
<dbReference type="PANTHER" id="PTHR32309:SF13">
    <property type="entry name" value="FERRIC ENTEROBACTIN TRANSPORT PROTEIN FEPE"/>
    <property type="match status" value="1"/>
</dbReference>
<evidence type="ECO:0000256" key="2">
    <source>
        <dbReference type="SAM" id="Phobius"/>
    </source>
</evidence>
<keyword evidence="2" id="KW-0812">Transmembrane</keyword>
<dbReference type="Pfam" id="PF13807">
    <property type="entry name" value="GNVR"/>
    <property type="match status" value="1"/>
</dbReference>